<proteinExistence type="predicted"/>
<protein>
    <submittedName>
        <fullName evidence="1">Uncharacterized protein</fullName>
    </submittedName>
</protein>
<dbReference type="AlphaFoldDB" id="A0A0F9RG95"/>
<sequence>MDFKTFDELVERETKRMKDVMCSKSADYSADGDKLFNFKLAAELDGISPIEALRGMWLKHRTSLRQGLDELVDEKSCRSEKWWIEKLTDDRNYSMLLQALLMEKYFKLFVVLKEWEIKLIELTDSLGWYVRNNIECGYLHKDNRIHKMTTGWNNHRFGEAPGYWPTKKAAEDALRRYLEKESD</sequence>
<dbReference type="EMBL" id="LAZR01000954">
    <property type="protein sequence ID" value="KKN53844.1"/>
    <property type="molecule type" value="Genomic_DNA"/>
</dbReference>
<comment type="caution">
    <text evidence="1">The sequence shown here is derived from an EMBL/GenBank/DDBJ whole genome shotgun (WGS) entry which is preliminary data.</text>
</comment>
<name>A0A0F9RG95_9ZZZZ</name>
<accession>A0A0F9RG95</accession>
<reference evidence="1" key="1">
    <citation type="journal article" date="2015" name="Nature">
        <title>Complex archaea that bridge the gap between prokaryotes and eukaryotes.</title>
        <authorList>
            <person name="Spang A."/>
            <person name="Saw J.H."/>
            <person name="Jorgensen S.L."/>
            <person name="Zaremba-Niedzwiedzka K."/>
            <person name="Martijn J."/>
            <person name="Lind A.E."/>
            <person name="van Eijk R."/>
            <person name="Schleper C."/>
            <person name="Guy L."/>
            <person name="Ettema T.J."/>
        </authorList>
    </citation>
    <scope>NUCLEOTIDE SEQUENCE</scope>
</reference>
<evidence type="ECO:0000313" key="1">
    <source>
        <dbReference type="EMBL" id="KKN53844.1"/>
    </source>
</evidence>
<gene>
    <name evidence="1" type="ORF">LCGC14_0598030</name>
</gene>
<organism evidence="1">
    <name type="scientific">marine sediment metagenome</name>
    <dbReference type="NCBI Taxonomy" id="412755"/>
    <lineage>
        <taxon>unclassified sequences</taxon>
        <taxon>metagenomes</taxon>
        <taxon>ecological metagenomes</taxon>
    </lineage>
</organism>